<keyword evidence="1" id="KW-0175">Coiled coil</keyword>
<proteinExistence type="predicted"/>
<evidence type="ECO:0000313" key="3">
    <source>
        <dbReference type="Proteomes" id="UP000007978"/>
    </source>
</evidence>
<dbReference type="Proteomes" id="UP000007978">
    <property type="component" value="Chromosome 4"/>
</dbReference>
<dbReference type="RefSeq" id="XP_009258437.1">
    <property type="nucleotide sequence ID" value="XM_009260162.1"/>
</dbReference>
<dbReference type="EMBL" id="AFNW01000189">
    <property type="protein sequence ID" value="EKJ72778.1"/>
    <property type="molecule type" value="Genomic_DNA"/>
</dbReference>
<keyword evidence="3" id="KW-1185">Reference proteome</keyword>
<reference evidence="2 3" key="1">
    <citation type="journal article" date="2012" name="PLoS Pathog.">
        <title>Comparative pathogenomics reveals horizontally acquired novel virulence genes in fungi infecting cereal hosts.</title>
        <authorList>
            <person name="Gardiner D.M."/>
            <person name="McDonald M.C."/>
            <person name="Covarelli L."/>
            <person name="Solomon P.S."/>
            <person name="Rusu A.G."/>
            <person name="Marshall M."/>
            <person name="Kazan K."/>
            <person name="Chakraborty S."/>
            <person name="McDonald B.A."/>
            <person name="Manners J.M."/>
        </authorList>
    </citation>
    <scope>NUCLEOTIDE SEQUENCE [LARGE SCALE GENOMIC DNA]</scope>
    <source>
        <strain evidence="2 3">CS3096</strain>
    </source>
</reference>
<comment type="caution">
    <text evidence="2">The sequence shown here is derived from an EMBL/GenBank/DDBJ whole genome shotgun (WGS) entry which is preliminary data.</text>
</comment>
<feature type="coiled-coil region" evidence="1">
    <location>
        <begin position="38"/>
        <end position="65"/>
    </location>
</feature>
<sequence>MSNTNSSSDRAQIMDDMAAAKNGEALNAMSPTSTPQSRAQLILALEALLQAMKQMEAHLQLELEANAQGPA</sequence>
<evidence type="ECO:0000313" key="2">
    <source>
        <dbReference type="EMBL" id="EKJ72778.1"/>
    </source>
</evidence>
<dbReference type="KEGG" id="fpu:FPSE_07044"/>
<dbReference type="AlphaFoldDB" id="K3VI53"/>
<evidence type="ECO:0000256" key="1">
    <source>
        <dbReference type="SAM" id="Coils"/>
    </source>
</evidence>
<dbReference type="HOGENOM" id="CLU_2740155_0_0_1"/>
<protein>
    <submittedName>
        <fullName evidence="2">Uncharacterized protein</fullName>
    </submittedName>
</protein>
<accession>K3VI53</accession>
<name>K3VI53_FUSPC</name>
<organism evidence="2 3">
    <name type="scientific">Fusarium pseudograminearum (strain CS3096)</name>
    <name type="common">Wheat and barley crown-rot fungus</name>
    <dbReference type="NCBI Taxonomy" id="1028729"/>
    <lineage>
        <taxon>Eukaryota</taxon>
        <taxon>Fungi</taxon>
        <taxon>Dikarya</taxon>
        <taxon>Ascomycota</taxon>
        <taxon>Pezizomycotina</taxon>
        <taxon>Sordariomycetes</taxon>
        <taxon>Hypocreomycetidae</taxon>
        <taxon>Hypocreales</taxon>
        <taxon>Nectriaceae</taxon>
        <taxon>Fusarium</taxon>
    </lineage>
</organism>
<dbReference type="GeneID" id="20365662"/>
<gene>
    <name evidence="2" type="ORF">FPSE_07044</name>
</gene>